<dbReference type="SFLD" id="SFLDG01065">
    <property type="entry name" value="anaerobic_coproporphyrinogen-I"/>
    <property type="match status" value="1"/>
</dbReference>
<dbReference type="GO" id="GO:0046872">
    <property type="term" value="F:metal ion binding"/>
    <property type="evidence" value="ECO:0007669"/>
    <property type="project" value="UniProtKB-UniRule"/>
</dbReference>
<evidence type="ECO:0000256" key="10">
    <source>
        <dbReference type="RuleBase" id="RU364116"/>
    </source>
</evidence>
<evidence type="ECO:0000256" key="6">
    <source>
        <dbReference type="ARBA" id="ARBA00022723"/>
    </source>
</evidence>
<dbReference type="SFLD" id="SFLDS00029">
    <property type="entry name" value="Radical_SAM"/>
    <property type="match status" value="1"/>
</dbReference>
<dbReference type="EMBL" id="VLKU01000007">
    <property type="protein sequence ID" value="TWI33398.1"/>
    <property type="molecule type" value="Genomic_DNA"/>
</dbReference>
<dbReference type="PROSITE" id="PS51918">
    <property type="entry name" value="RADICAL_SAM"/>
    <property type="match status" value="1"/>
</dbReference>
<comment type="function">
    <text evidence="10">Probably acts as a heme chaperone, transferring heme to an unknown acceptor. Binds one molecule of heme per monomer, possibly covalently. Binds 1 [4Fe-4S] cluster. The cluster is coordinated with 3 cysteines and an exchangeable S-adenosyl-L-methionine.</text>
</comment>
<reference evidence="12 13" key="1">
    <citation type="journal article" date="2015" name="Stand. Genomic Sci.">
        <title>Genomic Encyclopedia of Bacterial and Archaeal Type Strains, Phase III: the genomes of soil and plant-associated and newly described type strains.</title>
        <authorList>
            <person name="Whitman W.B."/>
            <person name="Woyke T."/>
            <person name="Klenk H.P."/>
            <person name="Zhou Y."/>
            <person name="Lilburn T.G."/>
            <person name="Beck B.J."/>
            <person name="De Vos P."/>
            <person name="Vandamme P."/>
            <person name="Eisen J.A."/>
            <person name="Garrity G."/>
            <person name="Hugenholtz P."/>
            <person name="Kyrpides N.C."/>
        </authorList>
    </citation>
    <scope>NUCLEOTIDE SEQUENCE [LARGE SCALE GENOMIC DNA]</scope>
    <source>
        <strain evidence="12 13">CGMCC 1.5364</strain>
    </source>
</reference>
<sequence length="401" mass="43909">MTTTQPAMTASPTAPDPQQDWRGGGFGLYVHWPFCAAKCPYCDFNSHVSATIDQNRWLRAYRTEIARLGAETGGRVLNSIFFGGGTPSLMAPETVAAVIEAAREAWPFANDVEITLEANPTSVEAGRFRAYGQAGVNRLSMGVQALNDADLKRLGRMHSAAEARAAFDIARASFDRVSFDLIYARQDQDRQHWRRELREALAMAVDHLSAYQLTIEPGTAFGARHAAGGLKGLPDDDLSADMYLDTQEICEAAGMPTYEISNHARPGSESRHNLVYWRQGDWAAVGPGSHGRLTLPQGRLATEAHRAPGAWLEAVEQRGNGDSLRAPLALPDRALEYLLMSMRLVEGMEIPRYEALSGTRLPQTALDDLQRLGLVRLQGDRLTATSEGRPVLNAILRELAA</sequence>
<keyword evidence="9 10" id="KW-0143">Chaperone</keyword>
<dbReference type="InterPro" id="IPR013785">
    <property type="entry name" value="Aldolase_TIM"/>
</dbReference>
<dbReference type="SUPFAM" id="SSF102114">
    <property type="entry name" value="Radical SAM enzymes"/>
    <property type="match status" value="1"/>
</dbReference>
<comment type="cofactor">
    <cofactor evidence="1">
        <name>[4Fe-4S] cluster</name>
        <dbReference type="ChEBI" id="CHEBI:49883"/>
    </cofactor>
</comment>
<keyword evidence="10" id="KW-0004">4Fe-4S</keyword>
<dbReference type="InterPro" id="IPR010723">
    <property type="entry name" value="HemN_C"/>
</dbReference>
<dbReference type="InterPro" id="IPR004559">
    <property type="entry name" value="HemW-like"/>
</dbReference>
<comment type="subcellular location">
    <subcellularLocation>
        <location evidence="10">Cytoplasm</location>
    </subcellularLocation>
</comment>
<dbReference type="Pfam" id="PF04055">
    <property type="entry name" value="Radical_SAM"/>
    <property type="match status" value="1"/>
</dbReference>
<protein>
    <recommendedName>
        <fullName evidence="3 10">Heme chaperone HemW</fullName>
    </recommendedName>
</protein>
<dbReference type="SFLD" id="SFLDF00288">
    <property type="entry name" value="HemN-like__clustered_with_nucl"/>
    <property type="match status" value="1"/>
</dbReference>
<feature type="domain" description="Radical SAM core" evidence="11">
    <location>
        <begin position="20"/>
        <end position="256"/>
    </location>
</feature>
<evidence type="ECO:0000256" key="5">
    <source>
        <dbReference type="ARBA" id="ARBA00022691"/>
    </source>
</evidence>
<dbReference type="PANTHER" id="PTHR13932:SF5">
    <property type="entry name" value="RADICAL S-ADENOSYL METHIONINE DOMAIN-CONTAINING PROTEIN 1, MITOCHONDRIAL"/>
    <property type="match status" value="1"/>
</dbReference>
<gene>
    <name evidence="12" type="ORF">IQ24_02541</name>
</gene>
<name>A0A562NMJ4_9RHOB</name>
<dbReference type="InterPro" id="IPR034505">
    <property type="entry name" value="Coproporphyrinogen-III_oxidase"/>
</dbReference>
<evidence type="ECO:0000256" key="8">
    <source>
        <dbReference type="ARBA" id="ARBA00023014"/>
    </source>
</evidence>
<dbReference type="Gene3D" id="3.20.20.70">
    <property type="entry name" value="Aldolase class I"/>
    <property type="match status" value="1"/>
</dbReference>
<evidence type="ECO:0000256" key="7">
    <source>
        <dbReference type="ARBA" id="ARBA00023004"/>
    </source>
</evidence>
<evidence type="ECO:0000256" key="3">
    <source>
        <dbReference type="ARBA" id="ARBA00017228"/>
    </source>
</evidence>
<dbReference type="InterPro" id="IPR007197">
    <property type="entry name" value="rSAM"/>
</dbReference>
<keyword evidence="5 10" id="KW-0949">S-adenosyl-L-methionine</keyword>
<dbReference type="NCBIfam" id="TIGR00539">
    <property type="entry name" value="hemN_rel"/>
    <property type="match status" value="1"/>
</dbReference>
<keyword evidence="6 10" id="KW-0479">Metal-binding</keyword>
<dbReference type="CDD" id="cd01335">
    <property type="entry name" value="Radical_SAM"/>
    <property type="match status" value="1"/>
</dbReference>
<evidence type="ECO:0000256" key="9">
    <source>
        <dbReference type="ARBA" id="ARBA00023186"/>
    </source>
</evidence>
<evidence type="ECO:0000256" key="1">
    <source>
        <dbReference type="ARBA" id="ARBA00001966"/>
    </source>
</evidence>
<accession>A0A562NMJ4</accession>
<dbReference type="GO" id="GO:0005737">
    <property type="term" value="C:cytoplasm"/>
    <property type="evidence" value="ECO:0007669"/>
    <property type="project" value="UniProtKB-SubCell"/>
</dbReference>
<organism evidence="12 13">
    <name type="scientific">Paracoccus sulfuroxidans</name>
    <dbReference type="NCBI Taxonomy" id="384678"/>
    <lineage>
        <taxon>Bacteria</taxon>
        <taxon>Pseudomonadati</taxon>
        <taxon>Pseudomonadota</taxon>
        <taxon>Alphaproteobacteria</taxon>
        <taxon>Rhodobacterales</taxon>
        <taxon>Paracoccaceae</taxon>
        <taxon>Paracoccus</taxon>
    </lineage>
</organism>
<comment type="caution">
    <text evidence="12">The sequence shown here is derived from an EMBL/GenBank/DDBJ whole genome shotgun (WGS) entry which is preliminary data.</text>
</comment>
<dbReference type="PANTHER" id="PTHR13932">
    <property type="entry name" value="COPROPORPHYRINIGEN III OXIDASE"/>
    <property type="match status" value="1"/>
</dbReference>
<keyword evidence="8 10" id="KW-0411">Iron-sulfur</keyword>
<keyword evidence="13" id="KW-1185">Reference proteome</keyword>
<evidence type="ECO:0000313" key="12">
    <source>
        <dbReference type="EMBL" id="TWI33398.1"/>
    </source>
</evidence>
<dbReference type="SMART" id="SM00729">
    <property type="entry name" value="Elp3"/>
    <property type="match status" value="1"/>
</dbReference>
<dbReference type="SFLD" id="SFLDF00562">
    <property type="entry name" value="HemN-like__clustered_with_heat"/>
    <property type="match status" value="1"/>
</dbReference>
<evidence type="ECO:0000313" key="13">
    <source>
        <dbReference type="Proteomes" id="UP000316225"/>
    </source>
</evidence>
<dbReference type="GO" id="GO:0051539">
    <property type="term" value="F:4 iron, 4 sulfur cluster binding"/>
    <property type="evidence" value="ECO:0007669"/>
    <property type="project" value="UniProtKB-UniRule"/>
</dbReference>
<keyword evidence="7 10" id="KW-0408">Iron</keyword>
<dbReference type="Pfam" id="PF06969">
    <property type="entry name" value="HemN_C"/>
    <property type="match status" value="1"/>
</dbReference>
<dbReference type="InterPro" id="IPR006638">
    <property type="entry name" value="Elp3/MiaA/NifB-like_rSAM"/>
</dbReference>
<dbReference type="InterPro" id="IPR058240">
    <property type="entry name" value="rSAM_sf"/>
</dbReference>
<evidence type="ECO:0000256" key="4">
    <source>
        <dbReference type="ARBA" id="ARBA00022617"/>
    </source>
</evidence>
<keyword evidence="4 10" id="KW-0349">Heme</keyword>
<dbReference type="RefSeq" id="WP_242008154.1">
    <property type="nucleotide sequence ID" value="NZ_VLKU01000007.1"/>
</dbReference>
<dbReference type="GO" id="GO:0004109">
    <property type="term" value="F:coproporphyrinogen oxidase activity"/>
    <property type="evidence" value="ECO:0007669"/>
    <property type="project" value="InterPro"/>
</dbReference>
<comment type="similarity">
    <text evidence="2">Belongs to the anaerobic coproporphyrinogen-III oxidase family. HemW subfamily.</text>
</comment>
<dbReference type="GO" id="GO:0006779">
    <property type="term" value="P:porphyrin-containing compound biosynthetic process"/>
    <property type="evidence" value="ECO:0007669"/>
    <property type="project" value="InterPro"/>
</dbReference>
<evidence type="ECO:0000256" key="2">
    <source>
        <dbReference type="ARBA" id="ARBA00006100"/>
    </source>
</evidence>
<dbReference type="AlphaFoldDB" id="A0A562NMJ4"/>
<keyword evidence="10" id="KW-0963">Cytoplasm</keyword>
<evidence type="ECO:0000259" key="11">
    <source>
        <dbReference type="PROSITE" id="PS51918"/>
    </source>
</evidence>
<dbReference type="Proteomes" id="UP000316225">
    <property type="component" value="Unassembled WGS sequence"/>
</dbReference>
<proteinExistence type="inferred from homology"/>